<keyword evidence="2 4" id="KW-0442">Lipid degradation</keyword>
<sequence length="376" mass="40305">MSKIIILTVDGGGIKGIIPSYFLTQIEAALNKSCYEMFDMIGGTSTGGIIATALSSPVSNGTPLTADEIYSIYTTDGSQIFVSQQGIIPDDYYPLYYANDGNGNGVEPFLQNKFGASTLNDARLNMQTLQNSRTSHVFTTSYTINSSGNSVPNPIKGQDYGPYLFNWYDAKSSQADDYQVWEAARATSAAPTYFPVAKLGGGGAPNSGANERWALDGGVMSNNPAVWAVSEAFRTGLASSLDDIILISLGTGSYPSGAGLVTNHQGLPDPDYGNWGYIPWLASDLDDLSGTENERGAIVNIITESVQLVSSQQLSGMQAGGLTYFRLEPSITREQSKMDNISQSNVDSLINTATSYLENEANEIFQQIVSILKQNT</sequence>
<keyword evidence="3 4" id="KW-0443">Lipid metabolism</keyword>
<keyword evidence="1 4" id="KW-0378">Hydrolase</keyword>
<protein>
    <recommendedName>
        <fullName evidence="5">PNPLA domain-containing protein</fullName>
    </recommendedName>
</protein>
<dbReference type="SUPFAM" id="SSF52151">
    <property type="entry name" value="FabD/lysophospholipase-like"/>
    <property type="match status" value="1"/>
</dbReference>
<feature type="active site" description="Proton acceptor" evidence="4">
    <location>
        <position position="216"/>
    </location>
</feature>
<proteinExistence type="predicted"/>
<dbReference type="GO" id="GO:0016042">
    <property type="term" value="P:lipid catabolic process"/>
    <property type="evidence" value="ECO:0007669"/>
    <property type="project" value="UniProtKB-UniRule"/>
</dbReference>
<dbReference type="EMBL" id="MLFK01000008">
    <property type="protein sequence ID" value="OIV41162.1"/>
    <property type="molecule type" value="Genomic_DNA"/>
</dbReference>
<feature type="domain" description="PNPLA" evidence="5">
    <location>
        <begin position="7"/>
        <end position="229"/>
    </location>
</feature>
<dbReference type="RefSeq" id="WP_071637560.1">
    <property type="nucleotide sequence ID" value="NZ_MLFK01000008.1"/>
</dbReference>
<feature type="short sequence motif" description="GXGXXG" evidence="4">
    <location>
        <begin position="11"/>
        <end position="16"/>
    </location>
</feature>
<accession>A0A1J7CNC9</accession>
<dbReference type="PROSITE" id="PS51635">
    <property type="entry name" value="PNPLA"/>
    <property type="match status" value="1"/>
</dbReference>
<evidence type="ECO:0000256" key="1">
    <source>
        <dbReference type="ARBA" id="ARBA00022801"/>
    </source>
</evidence>
<reference evidence="6 7" key="1">
    <citation type="submission" date="2016-10" db="EMBL/GenBank/DDBJ databases">
        <title>Draft Genome Sequence of Rhizobacteria Flavobacterium johnsoniae CI04.</title>
        <authorList>
            <person name="Bravo J.I."/>
            <person name="Lozano G.L."/>
            <person name="Handelsman J."/>
        </authorList>
    </citation>
    <scope>NUCLEOTIDE SEQUENCE [LARGE SCALE GENOMIC DNA]</scope>
    <source>
        <strain evidence="6 7">CI04</strain>
    </source>
</reference>
<organism evidence="6 7">
    <name type="scientific">Flavobacterium johnsoniae</name>
    <name type="common">Cytophaga johnsonae</name>
    <dbReference type="NCBI Taxonomy" id="986"/>
    <lineage>
        <taxon>Bacteria</taxon>
        <taxon>Pseudomonadati</taxon>
        <taxon>Bacteroidota</taxon>
        <taxon>Flavobacteriia</taxon>
        <taxon>Flavobacteriales</taxon>
        <taxon>Flavobacteriaceae</taxon>
        <taxon>Flavobacterium</taxon>
    </lineage>
</organism>
<dbReference type="AlphaFoldDB" id="A0A1J7CNC9"/>
<evidence type="ECO:0000256" key="4">
    <source>
        <dbReference type="PROSITE-ProRule" id="PRU01161"/>
    </source>
</evidence>
<gene>
    <name evidence="6" type="ORF">BKM63_15855</name>
</gene>
<dbReference type="Gene3D" id="3.40.1090.10">
    <property type="entry name" value="Cytosolic phospholipase A2 catalytic domain"/>
    <property type="match status" value="1"/>
</dbReference>
<feature type="short sequence motif" description="DGA/G" evidence="4">
    <location>
        <begin position="216"/>
        <end position="218"/>
    </location>
</feature>
<dbReference type="InterPro" id="IPR002641">
    <property type="entry name" value="PNPLA_dom"/>
</dbReference>
<comment type="caution">
    <text evidence="6">The sequence shown here is derived from an EMBL/GenBank/DDBJ whole genome shotgun (WGS) entry which is preliminary data.</text>
</comment>
<dbReference type="OrthoDB" id="9807112at2"/>
<feature type="active site" description="Nucleophile" evidence="4">
    <location>
        <position position="45"/>
    </location>
</feature>
<evidence type="ECO:0000256" key="3">
    <source>
        <dbReference type="ARBA" id="ARBA00023098"/>
    </source>
</evidence>
<dbReference type="PANTHER" id="PTHR24185">
    <property type="entry name" value="CALCIUM-INDEPENDENT PHOSPHOLIPASE A2-GAMMA"/>
    <property type="match status" value="1"/>
</dbReference>
<evidence type="ECO:0000256" key="2">
    <source>
        <dbReference type="ARBA" id="ARBA00022963"/>
    </source>
</evidence>
<dbReference type="InterPro" id="IPR016035">
    <property type="entry name" value="Acyl_Trfase/lysoPLipase"/>
</dbReference>
<evidence type="ECO:0000259" key="5">
    <source>
        <dbReference type="PROSITE" id="PS51635"/>
    </source>
</evidence>
<name>A0A1J7CNC9_FLAJO</name>
<dbReference type="Pfam" id="PF01734">
    <property type="entry name" value="Patatin"/>
    <property type="match status" value="1"/>
</dbReference>
<evidence type="ECO:0000313" key="7">
    <source>
        <dbReference type="Proteomes" id="UP000182826"/>
    </source>
</evidence>
<dbReference type="GO" id="GO:0019369">
    <property type="term" value="P:arachidonate metabolic process"/>
    <property type="evidence" value="ECO:0007669"/>
    <property type="project" value="TreeGrafter"/>
</dbReference>
<dbReference type="GO" id="GO:0016020">
    <property type="term" value="C:membrane"/>
    <property type="evidence" value="ECO:0007669"/>
    <property type="project" value="TreeGrafter"/>
</dbReference>
<dbReference type="PANTHER" id="PTHR24185:SF1">
    <property type="entry name" value="CALCIUM-INDEPENDENT PHOSPHOLIPASE A2-GAMMA"/>
    <property type="match status" value="1"/>
</dbReference>
<feature type="short sequence motif" description="GXSXG" evidence="4">
    <location>
        <begin position="43"/>
        <end position="47"/>
    </location>
</feature>
<keyword evidence="7" id="KW-1185">Reference proteome</keyword>
<dbReference type="Proteomes" id="UP000182826">
    <property type="component" value="Unassembled WGS sequence"/>
</dbReference>
<dbReference type="CDD" id="cd07199">
    <property type="entry name" value="Pat17_PNPLA8_PNPLA9_like"/>
    <property type="match status" value="1"/>
</dbReference>
<dbReference type="GO" id="GO:0047499">
    <property type="term" value="F:calcium-independent phospholipase A2 activity"/>
    <property type="evidence" value="ECO:0007669"/>
    <property type="project" value="TreeGrafter"/>
</dbReference>
<evidence type="ECO:0000313" key="6">
    <source>
        <dbReference type="EMBL" id="OIV41162.1"/>
    </source>
</evidence>